<gene>
    <name evidence="2" type="ORF">Q4490_13820</name>
</gene>
<evidence type="ECO:0000313" key="3">
    <source>
        <dbReference type="Proteomes" id="UP001169862"/>
    </source>
</evidence>
<dbReference type="PANTHER" id="PTHR38075">
    <property type="entry name" value="DUF4139 DOMAIN-CONTAINING PROTEIN"/>
    <property type="match status" value="1"/>
</dbReference>
<name>A0AAW7XLV4_9GAMM</name>
<dbReference type="AlphaFoldDB" id="A0AAW7XLV4"/>
<comment type="caution">
    <text evidence="2">The sequence shown here is derived from an EMBL/GenBank/DDBJ whole genome shotgun (WGS) entry which is preliminary data.</text>
</comment>
<protein>
    <recommendedName>
        <fullName evidence="4">DUF4139 domain-containing protein</fullName>
    </recommendedName>
</protein>
<evidence type="ECO:0000256" key="1">
    <source>
        <dbReference type="SAM" id="SignalP"/>
    </source>
</evidence>
<dbReference type="EMBL" id="JAUOPG010000009">
    <property type="protein sequence ID" value="MDO6454647.1"/>
    <property type="molecule type" value="Genomic_DNA"/>
</dbReference>
<dbReference type="Proteomes" id="UP001169862">
    <property type="component" value="Unassembled WGS sequence"/>
</dbReference>
<sequence length="470" mass="52339">MRFTSFSGALFLSCLPVFTQAATHLSADQQTQLDVTLYTDNLGLVQETRSRPALPANQPVYLEDISQQMQTETLRLNKVGRIKEQTLNQAVLNLTTLLDNAIGNNIILARRGADGQELQQTVRLLSAQGNTLMIEHNGRIETITRGDEWRIIFPDMPDNLVLKPSLQFTTAGAPNAGEANISYLTAGLSWQMDYVMTLNTARDAMQLQGMASLQNMTGTDFKNARIKLLAGNVNQVQGNGRMYAKEAMMRATMDAPMASAVSEQQSLSDYQLYTLESPVNLLDQQRTQVPFISQEDVSVEPVLTYRFRIGANPEQQTTTLKPNSVIRFYNNQHHGIGKPLPAGNARFFIPDNDGQLQYVGAAHLQQTAIGDRVELPMGQAFDQSIVRKQTDIQEAFDGTVVAHELLLRNNAKESRVFEISTDFYQPWSIVSSTIDPTEKTGGNAVWRVTVPGNAETTLNMRIRLRTEKKQ</sequence>
<feature type="signal peptide" evidence="1">
    <location>
        <begin position="1"/>
        <end position="21"/>
    </location>
</feature>
<dbReference type="PANTHER" id="PTHR38075:SF1">
    <property type="entry name" value="DUF4139 DOMAIN-CONTAINING PROTEIN"/>
    <property type="match status" value="1"/>
</dbReference>
<organism evidence="2 3">
    <name type="scientific">Neptunomonas phycophila</name>
    <dbReference type="NCBI Taxonomy" id="1572645"/>
    <lineage>
        <taxon>Bacteria</taxon>
        <taxon>Pseudomonadati</taxon>
        <taxon>Pseudomonadota</taxon>
        <taxon>Gammaproteobacteria</taxon>
        <taxon>Oceanospirillales</taxon>
        <taxon>Oceanospirillaceae</taxon>
        <taxon>Neptunomonas</taxon>
    </lineage>
</organism>
<evidence type="ECO:0000313" key="2">
    <source>
        <dbReference type="EMBL" id="MDO6454647.1"/>
    </source>
</evidence>
<reference evidence="2" key="1">
    <citation type="submission" date="2023-07" db="EMBL/GenBank/DDBJ databases">
        <title>Genome content predicts the carbon catabolic preferences of heterotrophic bacteria.</title>
        <authorList>
            <person name="Gralka M."/>
        </authorList>
    </citation>
    <scope>NUCLEOTIDE SEQUENCE</scope>
    <source>
        <strain evidence="2">I2M16</strain>
    </source>
</reference>
<proteinExistence type="predicted"/>
<dbReference type="RefSeq" id="WP_303495792.1">
    <property type="nucleotide sequence ID" value="NZ_JAUOPG010000009.1"/>
</dbReference>
<accession>A0AAW7XLV4</accession>
<feature type="chain" id="PRO_5043364503" description="DUF4139 domain-containing protein" evidence="1">
    <location>
        <begin position="22"/>
        <end position="470"/>
    </location>
</feature>
<evidence type="ECO:0008006" key="4">
    <source>
        <dbReference type="Google" id="ProtNLM"/>
    </source>
</evidence>
<keyword evidence="1" id="KW-0732">Signal</keyword>